<dbReference type="PANTHER" id="PTHR43135:SF3">
    <property type="entry name" value="ALPHA-D-RIBOSE 1-METHYLPHOSPHONATE 5-TRIPHOSPHATE DIPHOSPHATASE"/>
    <property type="match status" value="1"/>
</dbReference>
<reference evidence="4" key="1">
    <citation type="journal article" date="2019" name="Int. J. Syst. Evol. Microbiol.">
        <title>The Global Catalogue of Microorganisms (GCM) 10K type strain sequencing project: providing services to taxonomists for standard genome sequencing and annotation.</title>
        <authorList>
            <consortium name="The Broad Institute Genomics Platform"/>
            <consortium name="The Broad Institute Genome Sequencing Center for Infectious Disease"/>
            <person name="Wu L."/>
            <person name="Ma J."/>
        </authorList>
    </citation>
    <scope>NUCLEOTIDE SEQUENCE [LARGE SCALE GENOMIC DNA]</scope>
    <source>
        <strain evidence="4">CGMCC 1.7030</strain>
    </source>
</reference>
<evidence type="ECO:0000256" key="1">
    <source>
        <dbReference type="SAM" id="SignalP"/>
    </source>
</evidence>
<dbReference type="InterPro" id="IPR006680">
    <property type="entry name" value="Amidohydro-rel"/>
</dbReference>
<dbReference type="Gene3D" id="3.40.50.10910">
    <property type="entry name" value="Amidohydrolase"/>
    <property type="match status" value="1"/>
</dbReference>
<gene>
    <name evidence="3" type="ORF">ACFPIK_10710</name>
</gene>
<evidence type="ECO:0000313" key="3">
    <source>
        <dbReference type="EMBL" id="MFC5192241.1"/>
    </source>
</evidence>
<feature type="signal peptide" evidence="1">
    <location>
        <begin position="1"/>
        <end position="20"/>
    </location>
</feature>
<dbReference type="Gene3D" id="3.30.110.90">
    <property type="entry name" value="Amidohydrolase"/>
    <property type="match status" value="1"/>
</dbReference>
<dbReference type="InterPro" id="IPR032466">
    <property type="entry name" value="Metal_Hydrolase"/>
</dbReference>
<dbReference type="SUPFAM" id="SSF51338">
    <property type="entry name" value="Composite domain of metallo-dependent hydrolases"/>
    <property type="match status" value="1"/>
</dbReference>
<organism evidence="3 4">
    <name type="scientific">Algoriphagus aquatilis</name>
    <dbReference type="NCBI Taxonomy" id="490186"/>
    <lineage>
        <taxon>Bacteria</taxon>
        <taxon>Pseudomonadati</taxon>
        <taxon>Bacteroidota</taxon>
        <taxon>Cytophagia</taxon>
        <taxon>Cytophagales</taxon>
        <taxon>Cyclobacteriaceae</taxon>
        <taxon>Algoriphagus</taxon>
    </lineage>
</organism>
<dbReference type="InterPro" id="IPR011059">
    <property type="entry name" value="Metal-dep_hydrolase_composite"/>
</dbReference>
<protein>
    <submittedName>
        <fullName evidence="3">Amidohydrolase family protein</fullName>
    </submittedName>
</protein>
<dbReference type="Gene3D" id="3.20.20.140">
    <property type="entry name" value="Metal-dependent hydrolases"/>
    <property type="match status" value="1"/>
</dbReference>
<comment type="caution">
    <text evidence="3">The sequence shown here is derived from an EMBL/GenBank/DDBJ whole genome shotgun (WGS) entry which is preliminary data.</text>
</comment>
<feature type="chain" id="PRO_5046045913" evidence="1">
    <location>
        <begin position="21"/>
        <end position="527"/>
    </location>
</feature>
<sequence>MKYSLTLCLALLLAIPPSFSQIKLNPAPDRRADEGEGPFQRLIIRGAIVIDGTGAPPAGPADIVIEGNKIIEIRQVGMPKVPIKDSDRPQGATKEIDAHGSYVMPGLINLHAHVGEAKKSPNAEYPYKLWLAHGITTIRGVPAENVAWTQSEKKRSAANQIVAPRIIAFHTMGSGENWKGGPVHTPEKAREWVQWAAAQGVEGIKFFNHPPDVLQAAIDAAHANKMGTVAHIAQPMVAQTNARDAARMGLDVLTHYYGLFESLYKDEDIQHWPAEFNYNDEQHRFSQVAYQWNKIHPRGSKSWQDLIDEFLKHKLILDPTMTAYLAGRDLMRERNAEWHQEYTLPTLWEFYTPNRENHGSYFYNWTTWDETAWKNFYKVWMSFLNDYKNAGGRVTVSDDASFIYNLWGFGYIEEMELLQEAGFHPLEVIRGATMHAAEAIFGPKGKPIEYGVIRPGMLADLVIVDENPIENLKVLYGTGFLKLNDETNQLERVGGVKYTIKDGIIYDAEKLRQDVKNMVKAQKQNQQ</sequence>
<dbReference type="InterPro" id="IPR051781">
    <property type="entry name" value="Metallo-dep_Hydrolase"/>
</dbReference>
<evidence type="ECO:0000259" key="2">
    <source>
        <dbReference type="Pfam" id="PF01979"/>
    </source>
</evidence>
<proteinExistence type="predicted"/>
<feature type="domain" description="Amidohydrolase-related" evidence="2">
    <location>
        <begin position="406"/>
        <end position="503"/>
    </location>
</feature>
<dbReference type="Pfam" id="PF01979">
    <property type="entry name" value="Amidohydro_1"/>
    <property type="match status" value="1"/>
</dbReference>
<dbReference type="Proteomes" id="UP001596163">
    <property type="component" value="Unassembled WGS sequence"/>
</dbReference>
<dbReference type="RefSeq" id="WP_377915061.1">
    <property type="nucleotide sequence ID" value="NZ_JBHSKS010000007.1"/>
</dbReference>
<dbReference type="PANTHER" id="PTHR43135">
    <property type="entry name" value="ALPHA-D-RIBOSE 1-METHYLPHOSPHONATE 5-TRIPHOSPHATE DIPHOSPHATASE"/>
    <property type="match status" value="1"/>
</dbReference>
<dbReference type="Gene3D" id="2.30.40.10">
    <property type="entry name" value="Urease, subunit C, domain 1"/>
    <property type="match status" value="2"/>
</dbReference>
<dbReference type="SUPFAM" id="SSF51556">
    <property type="entry name" value="Metallo-dependent hydrolases"/>
    <property type="match status" value="1"/>
</dbReference>
<keyword evidence="4" id="KW-1185">Reference proteome</keyword>
<evidence type="ECO:0000313" key="4">
    <source>
        <dbReference type="Proteomes" id="UP001596163"/>
    </source>
</evidence>
<dbReference type="EMBL" id="JBHSKS010000007">
    <property type="protein sequence ID" value="MFC5192241.1"/>
    <property type="molecule type" value="Genomic_DNA"/>
</dbReference>
<accession>A0ABW0BXF7</accession>
<name>A0ABW0BXF7_9BACT</name>
<dbReference type="Gene3D" id="1.20.58.520">
    <property type="entry name" value="Amidohydrolase"/>
    <property type="match status" value="1"/>
</dbReference>
<keyword evidence="1" id="KW-0732">Signal</keyword>